<reference evidence="3" key="1">
    <citation type="submission" date="2022-04" db="EMBL/GenBank/DDBJ databases">
        <title>Complete genome sequence of a cyanobacterium, Nostoc sp. SO-36, isolated in Antarctica.</title>
        <authorList>
            <person name="Kanesaki Y."/>
            <person name="Effendi D."/>
            <person name="Sakamoto T."/>
            <person name="Ohtani S."/>
            <person name="Awai K."/>
        </authorList>
    </citation>
    <scope>NUCLEOTIDE SEQUENCE</scope>
    <source>
        <strain evidence="3">SO-36</strain>
    </source>
</reference>
<dbReference type="InterPro" id="IPR011049">
    <property type="entry name" value="Serralysin-like_metalloprot_C"/>
</dbReference>
<dbReference type="EMBL" id="AP025732">
    <property type="protein sequence ID" value="BDI18878.1"/>
    <property type="molecule type" value="Genomic_DNA"/>
</dbReference>
<comment type="subcellular location">
    <subcellularLocation>
        <location evidence="1">Secreted</location>
    </subcellularLocation>
</comment>
<sequence>MALIIGSDGDDILVGTDENDTFIASGGNDTITGGNGNDIIDYSDLEQPVIVQPVVIQKGAIGTDTFKDFFEGVIGATGQANSIDGTSDSTNVSIVADLSKEILEIKVVGSPPIVVTVKNFVNLIGTNQNDAITGNAQDNQLSGSGGNDIIRGSAGNDTLNGGDGIDTADYRKLGQSSTIFIDGTLRKGGGLGTDNLGNIEKLVVDANAVNNTIDASTAPSIPFSFLSNLSVNANLETQSFVVNNLPGGNTANFTFINFDNIKGTNQGDTLVGDGQNNLLFGNGGDDTLSGKGGNDILSGGNGNDTLTGGVGADKFVFTNVLEGVDIIKDFKAVEGDKIQVSQAGFGAISISEFSYDSLSGSLFFQESRFAIVENKSVGFQANLDIQLV</sequence>
<evidence type="ECO:0008006" key="5">
    <source>
        <dbReference type="Google" id="ProtNLM"/>
    </source>
</evidence>
<protein>
    <recommendedName>
        <fullName evidence="5">Calcium-binding protein</fullName>
    </recommendedName>
</protein>
<evidence type="ECO:0000256" key="2">
    <source>
        <dbReference type="ARBA" id="ARBA00022525"/>
    </source>
</evidence>
<dbReference type="RefSeq" id="WP_251956395.1">
    <property type="nucleotide sequence ID" value="NZ_AP025732.1"/>
</dbReference>
<dbReference type="SUPFAM" id="SSF51120">
    <property type="entry name" value="beta-Roll"/>
    <property type="match status" value="3"/>
</dbReference>
<evidence type="ECO:0000313" key="3">
    <source>
        <dbReference type="EMBL" id="BDI18878.1"/>
    </source>
</evidence>
<dbReference type="PANTHER" id="PTHR38340:SF1">
    <property type="entry name" value="S-LAYER PROTEIN"/>
    <property type="match status" value="1"/>
</dbReference>
<organism evidence="3 4">
    <name type="scientific">Nostoc cf. commune SO-36</name>
    <dbReference type="NCBI Taxonomy" id="449208"/>
    <lineage>
        <taxon>Bacteria</taxon>
        <taxon>Bacillati</taxon>
        <taxon>Cyanobacteriota</taxon>
        <taxon>Cyanophyceae</taxon>
        <taxon>Nostocales</taxon>
        <taxon>Nostocaceae</taxon>
        <taxon>Nostoc</taxon>
    </lineage>
</organism>
<dbReference type="InterPro" id="IPR050557">
    <property type="entry name" value="RTX_toxin/Mannuronan_C5-epim"/>
</dbReference>
<proteinExistence type="predicted"/>
<dbReference type="Gene3D" id="2.150.10.10">
    <property type="entry name" value="Serralysin-like metalloprotease, C-terminal"/>
    <property type="match status" value="2"/>
</dbReference>
<keyword evidence="4" id="KW-1185">Reference proteome</keyword>
<dbReference type="Proteomes" id="UP001055453">
    <property type="component" value="Chromosome"/>
</dbReference>
<name>A0ABN6Q6P5_NOSCO</name>
<evidence type="ECO:0000313" key="4">
    <source>
        <dbReference type="Proteomes" id="UP001055453"/>
    </source>
</evidence>
<evidence type="ECO:0000256" key="1">
    <source>
        <dbReference type="ARBA" id="ARBA00004613"/>
    </source>
</evidence>
<dbReference type="InterPro" id="IPR018511">
    <property type="entry name" value="Hemolysin-typ_Ca-bd_CS"/>
</dbReference>
<accession>A0ABN6Q6P5</accession>
<dbReference type="PRINTS" id="PR00313">
    <property type="entry name" value="CABNDNGRPT"/>
</dbReference>
<keyword evidence="2" id="KW-0964">Secreted</keyword>
<dbReference type="PROSITE" id="PS00330">
    <property type="entry name" value="HEMOLYSIN_CALCIUM"/>
    <property type="match status" value="3"/>
</dbReference>
<dbReference type="PANTHER" id="PTHR38340">
    <property type="entry name" value="S-LAYER PROTEIN"/>
    <property type="match status" value="1"/>
</dbReference>
<gene>
    <name evidence="3" type="ORF">ANSO36C_46800</name>
</gene>
<dbReference type="Pfam" id="PF00353">
    <property type="entry name" value="HemolysinCabind"/>
    <property type="match status" value="3"/>
</dbReference>
<dbReference type="InterPro" id="IPR001343">
    <property type="entry name" value="Hemolysn_Ca-bd"/>
</dbReference>